<dbReference type="GO" id="GO:0004657">
    <property type="term" value="F:proline dehydrogenase activity"/>
    <property type="evidence" value="ECO:0007669"/>
    <property type="project" value="TreeGrafter"/>
</dbReference>
<organism evidence="8 9">
    <name type="scientific">Penicillium coprophilum</name>
    <dbReference type="NCBI Taxonomy" id="36646"/>
    <lineage>
        <taxon>Eukaryota</taxon>
        <taxon>Fungi</taxon>
        <taxon>Dikarya</taxon>
        <taxon>Ascomycota</taxon>
        <taxon>Pezizomycotina</taxon>
        <taxon>Eurotiomycetes</taxon>
        <taxon>Eurotiomycetidae</taxon>
        <taxon>Eurotiales</taxon>
        <taxon>Aspergillaceae</taxon>
        <taxon>Penicillium</taxon>
    </lineage>
</organism>
<evidence type="ECO:0000256" key="6">
    <source>
        <dbReference type="SAM" id="MobiDB-lite"/>
    </source>
</evidence>
<evidence type="ECO:0000256" key="2">
    <source>
        <dbReference type="ARBA" id="ARBA00010989"/>
    </source>
</evidence>
<dbReference type="Pfam" id="PF01266">
    <property type="entry name" value="DAO"/>
    <property type="match status" value="1"/>
</dbReference>
<comment type="caution">
    <text evidence="8">The sequence shown here is derived from an EMBL/GenBank/DDBJ whole genome shotgun (WGS) entry which is preliminary data.</text>
</comment>
<dbReference type="STRING" id="36646.A0A1V6U851"/>
<evidence type="ECO:0000256" key="4">
    <source>
        <dbReference type="ARBA" id="ARBA00022827"/>
    </source>
</evidence>
<accession>A0A1V6U851</accession>
<sequence>MARDSAFADTSITLVDSWEFEPSGTPRGTSVSNPGAANHDTSRIIRSEYPHGPYAILAKKAHAQWRGPWGENGRYVERRLLLSAQGSSLKDPKLPGETINYVKNAYELSCKLSSGGKDGLPVLDSLNRIRAELGIWDSGDVQNMKKDLRGYVSQDAGWADSSAAMEWLRQRLLATGRVHTRTGNVESLIYIESAIATGQDAIVGGVRLDNGQELLADLTIVAAGSHTPRLLGMDKLCDVYSELVAYIQLSPEECLHLRQLDFPIIVNADRCVFAIAPDREGFLKLGKFSHSGLVDVCQCAGITVGLRQRRRAPREQWSDIEFGWGGEIDPSKDIDEQGQQTLADYRGFLAELFSSSVIEGEETPLGDIARRPFTKIRRCWYTDTPATDFIIDYHPASAGTLFVASGGSDHAFKFLPVIGESIAGIVLQGRGVPCDSDDDDNLTVLREAWQFPRVSRSNL</sequence>
<dbReference type="SUPFAM" id="SSF51905">
    <property type="entry name" value="FAD/NAD(P)-binding domain"/>
    <property type="match status" value="1"/>
</dbReference>
<keyword evidence="9" id="KW-1185">Reference proteome</keyword>
<evidence type="ECO:0000256" key="3">
    <source>
        <dbReference type="ARBA" id="ARBA00022630"/>
    </source>
</evidence>
<gene>
    <name evidence="8" type="ORF">PENCOP_c016G03881</name>
</gene>
<reference evidence="9" key="1">
    <citation type="journal article" date="2017" name="Nat. Microbiol.">
        <title>Global analysis of biosynthetic gene clusters reveals vast potential of secondary metabolite production in Penicillium species.</title>
        <authorList>
            <person name="Nielsen J.C."/>
            <person name="Grijseels S."/>
            <person name="Prigent S."/>
            <person name="Ji B."/>
            <person name="Dainat J."/>
            <person name="Nielsen K.F."/>
            <person name="Frisvad J.C."/>
            <person name="Workman M."/>
            <person name="Nielsen J."/>
        </authorList>
    </citation>
    <scope>NUCLEOTIDE SEQUENCE [LARGE SCALE GENOMIC DNA]</scope>
    <source>
        <strain evidence="9">IBT 31321</strain>
    </source>
</reference>
<dbReference type="GO" id="GO:0008115">
    <property type="term" value="F:sarcosine oxidase activity"/>
    <property type="evidence" value="ECO:0007669"/>
    <property type="project" value="TreeGrafter"/>
</dbReference>
<dbReference type="GO" id="GO:0050031">
    <property type="term" value="F:L-pipecolate oxidase activity"/>
    <property type="evidence" value="ECO:0007669"/>
    <property type="project" value="TreeGrafter"/>
</dbReference>
<keyword evidence="5" id="KW-0560">Oxidoreductase</keyword>
<dbReference type="Gene3D" id="3.30.9.10">
    <property type="entry name" value="D-Amino Acid Oxidase, subunit A, domain 2"/>
    <property type="match status" value="1"/>
</dbReference>
<evidence type="ECO:0000313" key="9">
    <source>
        <dbReference type="Proteomes" id="UP000191500"/>
    </source>
</evidence>
<dbReference type="InterPro" id="IPR006076">
    <property type="entry name" value="FAD-dep_OxRdtase"/>
</dbReference>
<dbReference type="Gene3D" id="3.50.50.60">
    <property type="entry name" value="FAD/NAD(P)-binding domain"/>
    <property type="match status" value="1"/>
</dbReference>
<evidence type="ECO:0000313" key="8">
    <source>
        <dbReference type="EMBL" id="OQE34672.1"/>
    </source>
</evidence>
<dbReference type="AlphaFoldDB" id="A0A1V6U851"/>
<dbReference type="GO" id="GO:0050660">
    <property type="term" value="F:flavin adenine dinucleotide binding"/>
    <property type="evidence" value="ECO:0007669"/>
    <property type="project" value="InterPro"/>
</dbReference>
<comment type="cofactor">
    <cofactor evidence="1">
        <name>FAD</name>
        <dbReference type="ChEBI" id="CHEBI:57692"/>
    </cofactor>
</comment>
<dbReference type="InterPro" id="IPR036188">
    <property type="entry name" value="FAD/NAD-bd_sf"/>
</dbReference>
<dbReference type="PANTHER" id="PTHR10961">
    <property type="entry name" value="PEROXISOMAL SARCOSINE OXIDASE"/>
    <property type="match status" value="1"/>
</dbReference>
<name>A0A1V6U851_9EURO</name>
<evidence type="ECO:0000259" key="7">
    <source>
        <dbReference type="Pfam" id="PF01266"/>
    </source>
</evidence>
<dbReference type="PANTHER" id="PTHR10961:SF46">
    <property type="entry name" value="PEROXISOMAL SARCOSINE OXIDASE"/>
    <property type="match status" value="1"/>
</dbReference>
<keyword evidence="3" id="KW-0285">Flavoprotein</keyword>
<dbReference type="Proteomes" id="UP000191500">
    <property type="component" value="Unassembled WGS sequence"/>
</dbReference>
<dbReference type="InterPro" id="IPR045170">
    <property type="entry name" value="MTOX"/>
</dbReference>
<dbReference type="EMBL" id="MDDG01000016">
    <property type="protein sequence ID" value="OQE34672.1"/>
    <property type="molecule type" value="Genomic_DNA"/>
</dbReference>
<feature type="domain" description="FAD dependent oxidoreductase" evidence="7">
    <location>
        <begin position="34"/>
        <end position="423"/>
    </location>
</feature>
<evidence type="ECO:0000256" key="1">
    <source>
        <dbReference type="ARBA" id="ARBA00001974"/>
    </source>
</evidence>
<keyword evidence="4" id="KW-0274">FAD</keyword>
<proteinExistence type="inferred from homology"/>
<comment type="similarity">
    <text evidence="2">Belongs to the MSOX/MTOX family.</text>
</comment>
<protein>
    <recommendedName>
        <fullName evidence="7">FAD dependent oxidoreductase domain-containing protein</fullName>
    </recommendedName>
</protein>
<feature type="region of interest" description="Disordered" evidence="6">
    <location>
        <begin position="19"/>
        <end position="39"/>
    </location>
</feature>
<evidence type="ECO:0000256" key="5">
    <source>
        <dbReference type="ARBA" id="ARBA00023002"/>
    </source>
</evidence>
<feature type="compositionally biased region" description="Polar residues" evidence="6">
    <location>
        <begin position="26"/>
        <end position="35"/>
    </location>
</feature>